<feature type="compositionally biased region" description="Low complexity" evidence="1">
    <location>
        <begin position="10"/>
        <end position="28"/>
    </location>
</feature>
<dbReference type="RefSeq" id="XP_028372941.1">
    <property type="nucleotide sequence ID" value="XM_028517140.2"/>
</dbReference>
<feature type="compositionally biased region" description="Basic and acidic residues" evidence="1">
    <location>
        <begin position="51"/>
        <end position="74"/>
    </location>
</feature>
<dbReference type="Proteomes" id="UP000504628">
    <property type="component" value="Chromosome 6"/>
</dbReference>
<keyword evidence="2" id="KW-1185">Reference proteome</keyword>
<evidence type="ECO:0000256" key="1">
    <source>
        <dbReference type="SAM" id="MobiDB-lite"/>
    </source>
</evidence>
<dbReference type="KEGG" id="pdic:114500444"/>
<feature type="region of interest" description="Disordered" evidence="1">
    <location>
        <begin position="1"/>
        <end position="108"/>
    </location>
</feature>
<proteinExistence type="predicted"/>
<gene>
    <name evidence="3" type="primary">CDK2AP2</name>
</gene>
<organism evidence="2 3">
    <name type="scientific">Phyllostomus discolor</name>
    <name type="common">pale spear-nosed bat</name>
    <dbReference type="NCBI Taxonomy" id="89673"/>
    <lineage>
        <taxon>Eukaryota</taxon>
        <taxon>Metazoa</taxon>
        <taxon>Chordata</taxon>
        <taxon>Craniata</taxon>
        <taxon>Vertebrata</taxon>
        <taxon>Euteleostomi</taxon>
        <taxon>Mammalia</taxon>
        <taxon>Eutheria</taxon>
        <taxon>Laurasiatheria</taxon>
        <taxon>Chiroptera</taxon>
        <taxon>Yangochiroptera</taxon>
        <taxon>Phyllostomidae</taxon>
        <taxon>Phyllostominae</taxon>
        <taxon>Phyllostomus</taxon>
    </lineage>
</organism>
<dbReference type="GeneID" id="114500444"/>
<dbReference type="GO" id="GO:0016301">
    <property type="term" value="F:kinase activity"/>
    <property type="evidence" value="ECO:0007669"/>
    <property type="project" value="UniProtKB-KW"/>
</dbReference>
<accession>A0A6J2M028</accession>
<dbReference type="CTD" id="10263"/>
<keyword evidence="3" id="KW-0808">Transferase</keyword>
<evidence type="ECO:0000313" key="2">
    <source>
        <dbReference type="Proteomes" id="UP000504628"/>
    </source>
</evidence>
<sequence length="153" mass="16124">MSYKPIAPAPSSTPGSSTPGPGTPVPTGNEATRRPGLPEHLHGLAVGYRGDGQRDSAHLCWQQERHGAPEERHHPCPGPGQRVPGRDRAQRPHVTGSTSTSDSGPFPATAGHLLLPGLHPELRFLSCVPWWVPSRNQGVALTPVGGTNLGPLE</sequence>
<feature type="compositionally biased region" description="Basic and acidic residues" evidence="1">
    <location>
        <begin position="31"/>
        <end position="42"/>
    </location>
</feature>
<keyword evidence="3" id="KW-0418">Kinase</keyword>
<reference evidence="3" key="1">
    <citation type="submission" date="2025-08" db="UniProtKB">
        <authorList>
            <consortium name="RefSeq"/>
        </authorList>
    </citation>
    <scope>IDENTIFICATION</scope>
    <source>
        <tissue evidence="3">Muscle</tissue>
    </source>
</reference>
<dbReference type="InParanoid" id="A0A6J2M028"/>
<dbReference type="AlphaFoldDB" id="A0A6J2M028"/>
<name>A0A6J2M028_9CHIR</name>
<evidence type="ECO:0000313" key="3">
    <source>
        <dbReference type="RefSeq" id="XP_028372941.1"/>
    </source>
</evidence>
<protein>
    <submittedName>
        <fullName evidence="3">Cyclin-dependent kinase 2-associated protein 2 isoform X1</fullName>
    </submittedName>
</protein>